<dbReference type="PROSITE" id="PS50883">
    <property type="entry name" value="EAL"/>
    <property type="match status" value="1"/>
</dbReference>
<evidence type="ECO:0000313" key="6">
    <source>
        <dbReference type="Proteomes" id="UP000217771"/>
    </source>
</evidence>
<dbReference type="InterPro" id="IPR003660">
    <property type="entry name" value="HAMP_dom"/>
</dbReference>
<dbReference type="PROSITE" id="PS50885">
    <property type="entry name" value="HAMP"/>
    <property type="match status" value="1"/>
</dbReference>
<feature type="domain" description="EAL" evidence="2">
    <location>
        <begin position="399"/>
        <end position="657"/>
    </location>
</feature>
<dbReference type="GO" id="GO:0007165">
    <property type="term" value="P:signal transduction"/>
    <property type="evidence" value="ECO:0007669"/>
    <property type="project" value="InterPro"/>
</dbReference>
<dbReference type="Gene3D" id="3.20.20.450">
    <property type="entry name" value="EAL domain"/>
    <property type="match status" value="1"/>
</dbReference>
<keyword evidence="1" id="KW-0472">Membrane</keyword>
<keyword evidence="1" id="KW-1133">Transmembrane helix</keyword>
<dbReference type="GO" id="GO:0016020">
    <property type="term" value="C:membrane"/>
    <property type="evidence" value="ECO:0007669"/>
    <property type="project" value="InterPro"/>
</dbReference>
<dbReference type="OrthoDB" id="197861at2"/>
<dbReference type="SMART" id="SM00052">
    <property type="entry name" value="EAL"/>
    <property type="match status" value="1"/>
</dbReference>
<dbReference type="PANTHER" id="PTHR33121:SF70">
    <property type="entry name" value="SIGNALING PROTEIN YKOW"/>
    <property type="match status" value="1"/>
</dbReference>
<evidence type="ECO:0000259" key="2">
    <source>
        <dbReference type="PROSITE" id="PS50883"/>
    </source>
</evidence>
<comment type="caution">
    <text evidence="5">The sequence shown here is derived from an EMBL/GenBank/DDBJ whole genome shotgun (WGS) entry which is preliminary data.</text>
</comment>
<dbReference type="PANTHER" id="PTHR33121">
    <property type="entry name" value="CYCLIC DI-GMP PHOSPHODIESTERASE PDEF"/>
    <property type="match status" value="1"/>
</dbReference>
<sequence length="657" mass="72918">MSRRPSLNQLFMLRLVPLALLVAMAVSLANAWHLHKRFEVELDRKETELLRIGASLLAAPLWNFDSQAVDELVETLLADADVASVSVYDDANTLLLSRDADHDLQGLQQRRAAIIFENALLRRQLGHLELTFTRQRLSEQIGWSVFFTLLAVTLVVVAVFAWTMRFNRLHVVAPLNAILDTLRAMRSGQPFMPLVSHAPGEVGDALQAYNSLAVQLDHAHQEIAAQSQRDALTGLLNRHGFYSHLSDWLEMHPQRPLGILHMDINHFRWINESFGQDAGSQLLRDIANRLEDQLDPQLCLPLARLGSDEFVAAFADIDAPGLARHARTLQRNMLEPFEVFDQQVFVSMNLGGALFPQHAATAEGLLKVAELALHRGKERSPGEYRLYRPSTVHLPAHEMIALERDLHRALNEDGLRLMLQPIVTADSQPNARVTLAGVEALVRIEHPERGVLSPDTFIPVAEASGLILPLGAWVMEQGLAWLADATRQGLDTQTIAFNVSAREIHAGGLVERLADGLERHDLAAQRIILEVTENVMLERDSVVRETFDALRALGCKLAIDDFGTGFSSLSYLQHLPFDIVKIDRCFVGEVHTAPRQAALVAAMIEMGHALGLSVTVEGIELHEQASRCLASGADHLQGYYFCRPLPAAEALARFITL</sequence>
<accession>A0A2A2F3Y0</accession>
<gene>
    <name evidence="5" type="ORF">CK498_02770</name>
</gene>
<evidence type="ECO:0000259" key="4">
    <source>
        <dbReference type="PROSITE" id="PS50887"/>
    </source>
</evidence>
<dbReference type="InterPro" id="IPR000160">
    <property type="entry name" value="GGDEF_dom"/>
</dbReference>
<dbReference type="Proteomes" id="UP000217771">
    <property type="component" value="Unassembled WGS sequence"/>
</dbReference>
<dbReference type="SMART" id="SM00267">
    <property type="entry name" value="GGDEF"/>
    <property type="match status" value="1"/>
</dbReference>
<reference evidence="5 6" key="1">
    <citation type="submission" date="2017-08" db="EMBL/GenBank/DDBJ databases">
        <title>Halomonas alkalisoli sp. nov., isolated from saline alkaline soil.</title>
        <authorList>
            <person name="Wang D."/>
            <person name="Zhang G."/>
        </authorList>
    </citation>
    <scope>NUCLEOTIDE SEQUENCE [LARGE SCALE GENOMIC DNA]</scope>
    <source>
        <strain evidence="5 6">WRN001</strain>
    </source>
</reference>
<dbReference type="Gene3D" id="3.30.70.270">
    <property type="match status" value="1"/>
</dbReference>
<evidence type="ECO:0000256" key="1">
    <source>
        <dbReference type="SAM" id="Phobius"/>
    </source>
</evidence>
<dbReference type="InterPro" id="IPR050706">
    <property type="entry name" value="Cyclic-di-GMP_PDE-like"/>
</dbReference>
<dbReference type="InterPro" id="IPR043128">
    <property type="entry name" value="Rev_trsase/Diguanyl_cyclase"/>
</dbReference>
<protein>
    <recommendedName>
        <fullName evidence="7">Diguanylate cyclase/phosphodiesterase</fullName>
    </recommendedName>
</protein>
<dbReference type="SUPFAM" id="SSF141868">
    <property type="entry name" value="EAL domain-like"/>
    <property type="match status" value="1"/>
</dbReference>
<dbReference type="CDD" id="cd01949">
    <property type="entry name" value="GGDEF"/>
    <property type="match status" value="1"/>
</dbReference>
<organism evidence="5 6">
    <name type="scientific">Halomonas salipaludis</name>
    <dbReference type="NCBI Taxonomy" id="2032625"/>
    <lineage>
        <taxon>Bacteria</taxon>
        <taxon>Pseudomonadati</taxon>
        <taxon>Pseudomonadota</taxon>
        <taxon>Gammaproteobacteria</taxon>
        <taxon>Oceanospirillales</taxon>
        <taxon>Halomonadaceae</taxon>
        <taxon>Halomonas</taxon>
    </lineage>
</organism>
<dbReference type="Pfam" id="PF00990">
    <property type="entry name" value="GGDEF"/>
    <property type="match status" value="1"/>
</dbReference>
<evidence type="ECO:0000259" key="3">
    <source>
        <dbReference type="PROSITE" id="PS50885"/>
    </source>
</evidence>
<keyword evidence="1" id="KW-0812">Transmembrane</keyword>
<feature type="domain" description="GGDEF" evidence="4">
    <location>
        <begin position="255"/>
        <end position="389"/>
    </location>
</feature>
<dbReference type="CDD" id="cd01948">
    <property type="entry name" value="EAL"/>
    <property type="match status" value="1"/>
</dbReference>
<dbReference type="EMBL" id="NSKB01000001">
    <property type="protein sequence ID" value="PAU79312.1"/>
    <property type="molecule type" value="Genomic_DNA"/>
</dbReference>
<dbReference type="PROSITE" id="PS50887">
    <property type="entry name" value="GGDEF"/>
    <property type="match status" value="1"/>
</dbReference>
<proteinExistence type="predicted"/>
<evidence type="ECO:0008006" key="7">
    <source>
        <dbReference type="Google" id="ProtNLM"/>
    </source>
</evidence>
<dbReference type="InterPro" id="IPR035919">
    <property type="entry name" value="EAL_sf"/>
</dbReference>
<dbReference type="RefSeq" id="WP_095619322.1">
    <property type="nucleotide sequence ID" value="NZ_NSKB01000001.1"/>
</dbReference>
<name>A0A2A2F3Y0_9GAMM</name>
<keyword evidence="6" id="KW-1185">Reference proteome</keyword>
<dbReference type="NCBIfam" id="TIGR00254">
    <property type="entry name" value="GGDEF"/>
    <property type="match status" value="1"/>
</dbReference>
<dbReference type="Pfam" id="PF00563">
    <property type="entry name" value="EAL"/>
    <property type="match status" value="1"/>
</dbReference>
<evidence type="ECO:0000313" key="5">
    <source>
        <dbReference type="EMBL" id="PAU79312.1"/>
    </source>
</evidence>
<feature type="domain" description="HAMP" evidence="3">
    <location>
        <begin position="169"/>
        <end position="221"/>
    </location>
</feature>
<dbReference type="SUPFAM" id="SSF55073">
    <property type="entry name" value="Nucleotide cyclase"/>
    <property type="match status" value="1"/>
</dbReference>
<dbReference type="InterPro" id="IPR001633">
    <property type="entry name" value="EAL_dom"/>
</dbReference>
<dbReference type="InterPro" id="IPR029787">
    <property type="entry name" value="Nucleotide_cyclase"/>
</dbReference>
<dbReference type="GO" id="GO:0071111">
    <property type="term" value="F:cyclic-guanylate-specific phosphodiesterase activity"/>
    <property type="evidence" value="ECO:0007669"/>
    <property type="project" value="InterPro"/>
</dbReference>
<feature type="transmembrane region" description="Helical" evidence="1">
    <location>
        <begin position="141"/>
        <end position="162"/>
    </location>
</feature>
<dbReference type="AlphaFoldDB" id="A0A2A2F3Y0"/>